<protein>
    <submittedName>
        <fullName evidence="2">Uncharacterized protein</fullName>
    </submittedName>
</protein>
<feature type="compositionally biased region" description="Polar residues" evidence="1">
    <location>
        <begin position="138"/>
        <end position="150"/>
    </location>
</feature>
<feature type="region of interest" description="Disordered" evidence="1">
    <location>
        <begin position="111"/>
        <end position="227"/>
    </location>
</feature>
<name>A0A6G1K5J6_9PLEO</name>
<feature type="compositionally biased region" description="Basic and acidic residues" evidence="1">
    <location>
        <begin position="199"/>
        <end position="217"/>
    </location>
</feature>
<sequence length="642" mass="73181">MNTKYQLKLNTRVYRAPTDALSNWSYRERKPELLNELTLQAMTGEMLDVGYRYEIHRLQYRQWVEDRIISRPRHTDPAESGTNITAPPYHPGSEVTSTEIEAALSLLRSQGWKCSPPQDGEEGHISPKGNQEQEETSTKPANTQREQTPQEPMEPVITTTEQTHDDPRTPTDLVNTQTGQVHNSPQTSTRTGDTPTGNHRNDEQTEKQTETGNREPTDDVTDTLPDTSTIRISNKAAQQFKKYKQSTNVFYMISKDVTATEPKTKSHTLAAWACPCAHASGFGAGFTAYMPGTVSTCFACETSRKSKKGKDTGVNMDFALPDSIRILQLAERYYVDRNGVVRVSAEHATTSSGRLTHNVPVRTGIETIPEQQFFGHPFRPVHTEEVNHHTGEIPQDQDPESQTDNHDMTSQDQATKSQTGPRMNGETLDSYSRDFQGKWNPINGYTNPWKTPKGATQQLKTLRAARDTTVKPMEPIYLQTEHLLTYPKHGLPLEEPRSAKRPRLDETEQNKNVNGPQPDPQPEKFHYDRNSRDCRHHMEALERTEDPKEMMVTRTNALKLENHWPDNIKYFRTTTLDLIAERLTLTELALEPEEMNEYEHTVETVKLSINFTERQLLKALMKKHKLEVGQAMFDMTTKDRAR</sequence>
<dbReference type="EMBL" id="MU005772">
    <property type="protein sequence ID" value="KAF2708078.1"/>
    <property type="molecule type" value="Genomic_DNA"/>
</dbReference>
<dbReference type="AlphaFoldDB" id="A0A6G1K5J6"/>
<feature type="region of interest" description="Disordered" evidence="1">
    <location>
        <begin position="387"/>
        <end position="435"/>
    </location>
</feature>
<accession>A0A6G1K5J6</accession>
<reference evidence="2" key="1">
    <citation type="journal article" date="2020" name="Stud. Mycol.">
        <title>101 Dothideomycetes genomes: a test case for predicting lifestyles and emergence of pathogens.</title>
        <authorList>
            <person name="Haridas S."/>
            <person name="Albert R."/>
            <person name="Binder M."/>
            <person name="Bloem J."/>
            <person name="Labutti K."/>
            <person name="Salamov A."/>
            <person name="Andreopoulos B."/>
            <person name="Baker S."/>
            <person name="Barry K."/>
            <person name="Bills G."/>
            <person name="Bluhm B."/>
            <person name="Cannon C."/>
            <person name="Castanera R."/>
            <person name="Culley D."/>
            <person name="Daum C."/>
            <person name="Ezra D."/>
            <person name="Gonzalez J."/>
            <person name="Henrissat B."/>
            <person name="Kuo A."/>
            <person name="Liang C."/>
            <person name="Lipzen A."/>
            <person name="Lutzoni F."/>
            <person name="Magnuson J."/>
            <person name="Mondo S."/>
            <person name="Nolan M."/>
            <person name="Ohm R."/>
            <person name="Pangilinan J."/>
            <person name="Park H.-J."/>
            <person name="Ramirez L."/>
            <person name="Alfaro M."/>
            <person name="Sun H."/>
            <person name="Tritt A."/>
            <person name="Yoshinaga Y."/>
            <person name="Zwiers L.-H."/>
            <person name="Turgeon B."/>
            <person name="Goodwin S."/>
            <person name="Spatafora J."/>
            <person name="Crous P."/>
            <person name="Grigoriev I."/>
        </authorList>
    </citation>
    <scope>NUCLEOTIDE SEQUENCE</scope>
    <source>
        <strain evidence="2">CBS 279.74</strain>
    </source>
</reference>
<feature type="compositionally biased region" description="Basic and acidic residues" evidence="1">
    <location>
        <begin position="491"/>
        <end position="509"/>
    </location>
</feature>
<feature type="compositionally biased region" description="Polar residues" evidence="1">
    <location>
        <begin position="172"/>
        <end position="198"/>
    </location>
</feature>
<organism evidence="2 3">
    <name type="scientific">Pleomassaria siparia CBS 279.74</name>
    <dbReference type="NCBI Taxonomy" id="1314801"/>
    <lineage>
        <taxon>Eukaryota</taxon>
        <taxon>Fungi</taxon>
        <taxon>Dikarya</taxon>
        <taxon>Ascomycota</taxon>
        <taxon>Pezizomycotina</taxon>
        <taxon>Dothideomycetes</taxon>
        <taxon>Pleosporomycetidae</taxon>
        <taxon>Pleosporales</taxon>
        <taxon>Pleomassariaceae</taxon>
        <taxon>Pleomassaria</taxon>
    </lineage>
</organism>
<feature type="compositionally biased region" description="Polar residues" evidence="1">
    <location>
        <begin position="410"/>
        <end position="421"/>
    </location>
</feature>
<proteinExistence type="predicted"/>
<evidence type="ECO:0000256" key="1">
    <source>
        <dbReference type="SAM" id="MobiDB-lite"/>
    </source>
</evidence>
<dbReference type="Proteomes" id="UP000799428">
    <property type="component" value="Unassembled WGS sequence"/>
</dbReference>
<feature type="region of interest" description="Disordered" evidence="1">
    <location>
        <begin position="488"/>
        <end position="525"/>
    </location>
</feature>
<evidence type="ECO:0000313" key="2">
    <source>
        <dbReference type="EMBL" id="KAF2708078.1"/>
    </source>
</evidence>
<gene>
    <name evidence="2" type="ORF">K504DRAFT_456134</name>
</gene>
<keyword evidence="3" id="KW-1185">Reference proteome</keyword>
<evidence type="ECO:0000313" key="3">
    <source>
        <dbReference type="Proteomes" id="UP000799428"/>
    </source>
</evidence>
<feature type="region of interest" description="Disordered" evidence="1">
    <location>
        <begin position="72"/>
        <end position="94"/>
    </location>
</feature>